<dbReference type="AlphaFoldDB" id="A0A0C2WCS1"/>
<dbReference type="Proteomes" id="UP000054549">
    <property type="component" value="Unassembled WGS sequence"/>
</dbReference>
<keyword evidence="2" id="KW-1185">Reference proteome</keyword>
<organism evidence="1 2">
    <name type="scientific">Amanita muscaria (strain Koide BX008)</name>
    <dbReference type="NCBI Taxonomy" id="946122"/>
    <lineage>
        <taxon>Eukaryota</taxon>
        <taxon>Fungi</taxon>
        <taxon>Dikarya</taxon>
        <taxon>Basidiomycota</taxon>
        <taxon>Agaricomycotina</taxon>
        <taxon>Agaricomycetes</taxon>
        <taxon>Agaricomycetidae</taxon>
        <taxon>Agaricales</taxon>
        <taxon>Pluteineae</taxon>
        <taxon>Amanitaceae</taxon>
        <taxon>Amanita</taxon>
    </lineage>
</organism>
<proteinExistence type="predicted"/>
<reference evidence="1 2" key="1">
    <citation type="submission" date="2014-04" db="EMBL/GenBank/DDBJ databases">
        <title>Evolutionary Origins and Diversification of the Mycorrhizal Mutualists.</title>
        <authorList>
            <consortium name="DOE Joint Genome Institute"/>
            <consortium name="Mycorrhizal Genomics Consortium"/>
            <person name="Kohler A."/>
            <person name="Kuo A."/>
            <person name="Nagy L.G."/>
            <person name="Floudas D."/>
            <person name="Copeland A."/>
            <person name="Barry K.W."/>
            <person name="Cichocki N."/>
            <person name="Veneault-Fourrey C."/>
            <person name="LaButti K."/>
            <person name="Lindquist E.A."/>
            <person name="Lipzen A."/>
            <person name="Lundell T."/>
            <person name="Morin E."/>
            <person name="Murat C."/>
            <person name="Riley R."/>
            <person name="Ohm R."/>
            <person name="Sun H."/>
            <person name="Tunlid A."/>
            <person name="Henrissat B."/>
            <person name="Grigoriev I.V."/>
            <person name="Hibbett D.S."/>
            <person name="Martin F."/>
        </authorList>
    </citation>
    <scope>NUCLEOTIDE SEQUENCE [LARGE SCALE GENOMIC DNA]</scope>
    <source>
        <strain evidence="1 2">Koide BX008</strain>
    </source>
</reference>
<gene>
    <name evidence="1" type="ORF">M378DRAFT_169748</name>
</gene>
<dbReference type="HOGENOM" id="CLU_3031842_0_0_1"/>
<name>A0A0C2WCS1_AMAMK</name>
<dbReference type="InParanoid" id="A0A0C2WCS1"/>
<evidence type="ECO:0000313" key="1">
    <source>
        <dbReference type="EMBL" id="KIL59102.1"/>
    </source>
</evidence>
<protein>
    <submittedName>
        <fullName evidence="1">Uncharacterized protein</fullName>
    </submittedName>
</protein>
<accession>A0A0C2WCS1</accession>
<dbReference type="EMBL" id="KN818322">
    <property type="protein sequence ID" value="KIL59102.1"/>
    <property type="molecule type" value="Genomic_DNA"/>
</dbReference>
<sequence length="55" mass="5946">MFNFVSSLTTCYCCGIEVESLRPFAVAAERKSSSTSLLRSSAIASAILPPPQFFI</sequence>
<evidence type="ECO:0000313" key="2">
    <source>
        <dbReference type="Proteomes" id="UP000054549"/>
    </source>
</evidence>